<evidence type="ECO:0000313" key="2">
    <source>
        <dbReference type="Proteomes" id="UP001161757"/>
    </source>
</evidence>
<dbReference type="Proteomes" id="UP001161757">
    <property type="component" value="Unassembled WGS sequence"/>
</dbReference>
<protein>
    <submittedName>
        <fullName evidence="1">Uncharacterized protein</fullName>
    </submittedName>
</protein>
<accession>A0AAN6ERJ6</accession>
<proteinExistence type="predicted"/>
<evidence type="ECO:0000313" key="1">
    <source>
        <dbReference type="EMBL" id="KAJ8989469.1"/>
    </source>
</evidence>
<dbReference type="EMBL" id="JAJGCB010000014">
    <property type="protein sequence ID" value="KAJ8989469.1"/>
    <property type="molecule type" value="Genomic_DNA"/>
</dbReference>
<comment type="caution">
    <text evidence="1">The sequence shown here is derived from an EMBL/GenBank/DDBJ whole genome shotgun (WGS) entry which is preliminary data.</text>
</comment>
<reference evidence="1" key="1">
    <citation type="submission" date="2023-01" db="EMBL/GenBank/DDBJ databases">
        <title>Exophiala dermititidis isolated from Cystic Fibrosis Patient.</title>
        <authorList>
            <person name="Kurbessoian T."/>
            <person name="Crocker A."/>
            <person name="Murante D."/>
            <person name="Hogan D.A."/>
            <person name="Stajich J.E."/>
        </authorList>
    </citation>
    <scope>NUCLEOTIDE SEQUENCE</scope>
    <source>
        <strain evidence="1">Ex8</strain>
    </source>
</reference>
<sequence length="144" mass="16460">MRSDVLCQWYSLYIHDIHTNPQPILDEPIQGCVFDLRIAEEDNSAAAEPREHLLECPSEERRETTWRYKAVDQLKLALQSVSKKTWPDVGNWSGNGRSAGQGFVVSSSRLVLLIDACFTETVIYTGMVLEVHWLEQVEADRKPQ</sequence>
<dbReference type="AlphaFoldDB" id="A0AAN6ERJ6"/>
<name>A0AAN6ERJ6_EXODE</name>
<gene>
    <name evidence="1" type="ORF">HRR80_006705</name>
</gene>
<organism evidence="1 2">
    <name type="scientific">Exophiala dermatitidis</name>
    <name type="common">Black yeast-like fungus</name>
    <name type="synonym">Wangiella dermatitidis</name>
    <dbReference type="NCBI Taxonomy" id="5970"/>
    <lineage>
        <taxon>Eukaryota</taxon>
        <taxon>Fungi</taxon>
        <taxon>Dikarya</taxon>
        <taxon>Ascomycota</taxon>
        <taxon>Pezizomycotina</taxon>
        <taxon>Eurotiomycetes</taxon>
        <taxon>Chaetothyriomycetidae</taxon>
        <taxon>Chaetothyriales</taxon>
        <taxon>Herpotrichiellaceae</taxon>
        <taxon>Exophiala</taxon>
    </lineage>
</organism>